<reference evidence="1" key="1">
    <citation type="journal article" date="2014" name="Int. J. Syst. Evol. Microbiol.">
        <title>Complete genome sequence of Corynebacterium casei LMG S-19264T (=DSM 44701T), isolated from a smear-ripened cheese.</title>
        <authorList>
            <consortium name="US DOE Joint Genome Institute (JGI-PGF)"/>
            <person name="Walter F."/>
            <person name="Albersmeier A."/>
            <person name="Kalinowski J."/>
            <person name="Ruckert C."/>
        </authorList>
    </citation>
    <scope>NUCLEOTIDE SEQUENCE</scope>
    <source>
        <strain evidence="1">VKM B-2748</strain>
    </source>
</reference>
<dbReference type="AlphaFoldDB" id="A0A9W6JLU8"/>
<organism evidence="1 2">
    <name type="scientific">Methylopila turkensis</name>
    <dbReference type="NCBI Taxonomy" id="1437816"/>
    <lineage>
        <taxon>Bacteria</taxon>
        <taxon>Pseudomonadati</taxon>
        <taxon>Pseudomonadota</taxon>
        <taxon>Alphaproteobacteria</taxon>
        <taxon>Hyphomicrobiales</taxon>
        <taxon>Methylopilaceae</taxon>
        <taxon>Methylopila</taxon>
    </lineage>
</organism>
<sequence length="176" mass="19709">MIDRSERTEAPSEPVSLGVRLVGSAAFTALFREGMALVEETAAYLDGDGRGESRELGRAESIAYATESMRLTTRLMQIASWLLVQRAVNEGEMSLDQAREEKLKVRLSAVASTLPRDVFERLPERLRDLVDRTARLQERVQILDVQLDGKVRAEEPSRNPLEGQLELLRQAFGVGR</sequence>
<dbReference type="RefSeq" id="WP_271200473.1">
    <property type="nucleotide sequence ID" value="NZ_BSFL01000002.1"/>
</dbReference>
<protein>
    <submittedName>
        <fullName evidence="1">AraC family transcriptional regulator</fullName>
    </submittedName>
</protein>
<gene>
    <name evidence="1" type="ORF">GCM10008174_17360</name>
</gene>
<dbReference type="EMBL" id="BSFL01000002">
    <property type="protein sequence ID" value="GLK79995.1"/>
    <property type="molecule type" value="Genomic_DNA"/>
</dbReference>
<proteinExistence type="predicted"/>
<name>A0A9W6JLU8_9HYPH</name>
<dbReference type="Proteomes" id="UP001143309">
    <property type="component" value="Unassembled WGS sequence"/>
</dbReference>
<accession>A0A9W6JLU8</accession>
<dbReference type="Pfam" id="PF07323">
    <property type="entry name" value="DUF1465"/>
    <property type="match status" value="1"/>
</dbReference>
<evidence type="ECO:0000313" key="2">
    <source>
        <dbReference type="Proteomes" id="UP001143309"/>
    </source>
</evidence>
<reference evidence="1" key="2">
    <citation type="submission" date="2023-01" db="EMBL/GenBank/DDBJ databases">
        <authorList>
            <person name="Sun Q."/>
            <person name="Evtushenko L."/>
        </authorList>
    </citation>
    <scope>NUCLEOTIDE SEQUENCE</scope>
    <source>
        <strain evidence="1">VKM B-2748</strain>
    </source>
</reference>
<dbReference type="InterPro" id="IPR010848">
    <property type="entry name" value="DUF1465"/>
</dbReference>
<comment type="caution">
    <text evidence="1">The sequence shown here is derived from an EMBL/GenBank/DDBJ whole genome shotgun (WGS) entry which is preliminary data.</text>
</comment>
<keyword evidence="2" id="KW-1185">Reference proteome</keyword>
<dbReference type="InterPro" id="IPR038301">
    <property type="entry name" value="AraC-like_sf"/>
</dbReference>
<dbReference type="Gene3D" id="1.10.8.930">
    <property type="entry name" value="Protein of unknown function DUF1465"/>
    <property type="match status" value="1"/>
</dbReference>
<evidence type="ECO:0000313" key="1">
    <source>
        <dbReference type="EMBL" id="GLK79995.1"/>
    </source>
</evidence>